<evidence type="ECO:0000256" key="1">
    <source>
        <dbReference type="SAM" id="MobiDB-lite"/>
    </source>
</evidence>
<accession>A0A9P8K4A3</accession>
<dbReference type="Proteomes" id="UP000767238">
    <property type="component" value="Unassembled WGS sequence"/>
</dbReference>
<reference evidence="2" key="1">
    <citation type="journal article" date="2021" name="J Fungi (Basel)">
        <title>Virulence traits and population genomics of the black yeast Aureobasidium melanogenum.</title>
        <authorList>
            <person name="Cernosa A."/>
            <person name="Sun X."/>
            <person name="Gostincar C."/>
            <person name="Fang C."/>
            <person name="Gunde-Cimerman N."/>
            <person name="Song Z."/>
        </authorList>
    </citation>
    <scope>NUCLEOTIDE SEQUENCE</scope>
    <source>
        <strain evidence="2">EXF-8016</strain>
    </source>
</reference>
<feature type="region of interest" description="Disordered" evidence="1">
    <location>
        <begin position="125"/>
        <end position="178"/>
    </location>
</feature>
<protein>
    <submittedName>
        <fullName evidence="2">Uncharacterized protein</fullName>
    </submittedName>
</protein>
<evidence type="ECO:0000313" key="3">
    <source>
        <dbReference type="Proteomes" id="UP000767238"/>
    </source>
</evidence>
<sequence>MADCNKIPRPKTPENQQFGESSDKETKSADGEHVKDQANDHHSTATTTRPINLPLRTTTTKLVAPSLLSPFSPSNAEIVGYDRVRDQAPAEPIARGPEFEHRATRAMETTMHLAQIVRMSTMAVADEEKESDEVTIVTKGKAEEGDGTEERQKVEDKEEREKKRKGIKSEDVTERHKSMMFKRGLETLDKEYWDDSNDIVDA</sequence>
<reference evidence="2" key="2">
    <citation type="submission" date="2021-08" db="EMBL/GenBank/DDBJ databases">
        <authorList>
            <person name="Gostincar C."/>
            <person name="Sun X."/>
            <person name="Song Z."/>
            <person name="Gunde-Cimerman N."/>
        </authorList>
    </citation>
    <scope>NUCLEOTIDE SEQUENCE</scope>
    <source>
        <strain evidence="2">EXF-8016</strain>
    </source>
</reference>
<dbReference type="EMBL" id="JAHFYH010000095">
    <property type="protein sequence ID" value="KAH0213524.1"/>
    <property type="molecule type" value="Genomic_DNA"/>
</dbReference>
<evidence type="ECO:0000313" key="2">
    <source>
        <dbReference type="EMBL" id="KAH0213524.1"/>
    </source>
</evidence>
<feature type="compositionally biased region" description="Basic and acidic residues" evidence="1">
    <location>
        <begin position="140"/>
        <end position="178"/>
    </location>
</feature>
<dbReference type="AlphaFoldDB" id="A0A9P8K4A3"/>
<dbReference type="OrthoDB" id="3923029at2759"/>
<comment type="caution">
    <text evidence="2">The sequence shown here is derived from an EMBL/GenBank/DDBJ whole genome shotgun (WGS) entry which is preliminary data.</text>
</comment>
<feature type="non-terminal residue" evidence="2">
    <location>
        <position position="202"/>
    </location>
</feature>
<feature type="region of interest" description="Disordered" evidence="1">
    <location>
        <begin position="1"/>
        <end position="55"/>
    </location>
</feature>
<name>A0A9P8K4A3_AURME</name>
<feature type="compositionally biased region" description="Basic and acidic residues" evidence="1">
    <location>
        <begin position="21"/>
        <end position="43"/>
    </location>
</feature>
<gene>
    <name evidence="2" type="ORF">KCV03_g8879</name>
</gene>
<organism evidence="2 3">
    <name type="scientific">Aureobasidium melanogenum</name>
    <name type="common">Aureobasidium pullulans var. melanogenum</name>
    <dbReference type="NCBI Taxonomy" id="46634"/>
    <lineage>
        <taxon>Eukaryota</taxon>
        <taxon>Fungi</taxon>
        <taxon>Dikarya</taxon>
        <taxon>Ascomycota</taxon>
        <taxon>Pezizomycotina</taxon>
        <taxon>Dothideomycetes</taxon>
        <taxon>Dothideomycetidae</taxon>
        <taxon>Dothideales</taxon>
        <taxon>Saccotheciaceae</taxon>
        <taxon>Aureobasidium</taxon>
    </lineage>
</organism>
<proteinExistence type="predicted"/>
<feature type="compositionally biased region" description="Polar residues" evidence="1">
    <location>
        <begin position="44"/>
        <end position="55"/>
    </location>
</feature>